<evidence type="ECO:0000313" key="3">
    <source>
        <dbReference type="Proteomes" id="UP000680348"/>
    </source>
</evidence>
<organism evidence="2 3">
    <name type="scientific">Pseudaminobacter soli</name>
    <name type="common">ex Zhang et al. 2022</name>
    <dbReference type="NCBI Taxonomy" id="2831468"/>
    <lineage>
        <taxon>Bacteria</taxon>
        <taxon>Pseudomonadati</taxon>
        <taxon>Pseudomonadota</taxon>
        <taxon>Alphaproteobacteria</taxon>
        <taxon>Hyphomicrobiales</taxon>
        <taxon>Phyllobacteriaceae</taxon>
        <taxon>Pseudaminobacter</taxon>
    </lineage>
</organism>
<evidence type="ECO:0000313" key="2">
    <source>
        <dbReference type="EMBL" id="MBS3648838.1"/>
    </source>
</evidence>
<comment type="caution">
    <text evidence="2">The sequence shown here is derived from an EMBL/GenBank/DDBJ whole genome shotgun (WGS) entry which is preliminary data.</text>
</comment>
<dbReference type="AlphaFoldDB" id="A0A942DX55"/>
<reference evidence="2" key="1">
    <citation type="submission" date="2021-04" db="EMBL/GenBank/DDBJ databases">
        <title>Pseudaminobacter soli sp. nov., isolated from paddy soil contaminated by heavy metals.</title>
        <authorList>
            <person name="Zhang K."/>
        </authorList>
    </citation>
    <scope>NUCLEOTIDE SEQUENCE</scope>
    <source>
        <strain evidence="2">19-2017</strain>
    </source>
</reference>
<protein>
    <submittedName>
        <fullName evidence="2">Uncharacterized protein</fullName>
    </submittedName>
</protein>
<dbReference type="RefSeq" id="WP_188254400.1">
    <property type="nucleotide sequence ID" value="NZ_JABVCF010000004.1"/>
</dbReference>
<proteinExistence type="predicted"/>
<dbReference type="Proteomes" id="UP000680348">
    <property type="component" value="Unassembled WGS sequence"/>
</dbReference>
<evidence type="ECO:0000256" key="1">
    <source>
        <dbReference type="SAM" id="MobiDB-lite"/>
    </source>
</evidence>
<sequence>MKASKLIKLLEEEIKRHGDLEIVGGYISDDRPPRRIAPVTDFGYEPKPGEKASGFFLES</sequence>
<feature type="region of interest" description="Disordered" evidence="1">
    <location>
        <begin position="37"/>
        <end position="59"/>
    </location>
</feature>
<accession>A0A942DX55</accession>
<keyword evidence="3" id="KW-1185">Reference proteome</keyword>
<gene>
    <name evidence="2" type="ORF">KEU06_09490</name>
</gene>
<dbReference type="EMBL" id="JAGWCR010000004">
    <property type="protein sequence ID" value="MBS3648838.1"/>
    <property type="molecule type" value="Genomic_DNA"/>
</dbReference>
<name>A0A942DX55_9HYPH</name>